<evidence type="ECO:0000256" key="4">
    <source>
        <dbReference type="ARBA" id="ARBA00023163"/>
    </source>
</evidence>
<dbReference type="Gene3D" id="1.25.40.10">
    <property type="entry name" value="Tetratricopeptide repeat domain"/>
    <property type="match status" value="1"/>
</dbReference>
<protein>
    <submittedName>
        <fullName evidence="7">BTAD domain-containing putative transcriptional regulator</fullName>
    </submittedName>
</protein>
<dbReference type="CDD" id="cd15831">
    <property type="entry name" value="BTAD"/>
    <property type="match status" value="1"/>
</dbReference>
<dbReference type="PROSITE" id="PS51755">
    <property type="entry name" value="OMPR_PHOB"/>
    <property type="match status" value="1"/>
</dbReference>
<dbReference type="SUPFAM" id="SSF48452">
    <property type="entry name" value="TPR-like"/>
    <property type="match status" value="1"/>
</dbReference>
<comment type="caution">
    <text evidence="7">The sequence shown here is derived from an EMBL/GenBank/DDBJ whole genome shotgun (WGS) entry which is preliminary data.</text>
</comment>
<comment type="similarity">
    <text evidence="1">Belongs to the AfsR/DnrI/RedD regulatory family.</text>
</comment>
<sequence>MDVSILGPFKVARSGADVTPSAPKLRRVLALLAVQANRVVSIDQIIQELWDERPPPSATTTMQTYVYQVRKVTRQYDQAGHDLGADDPDGSGMLHTTFGGYMLTLRPEALDALRFEQLVEKGRGQLAAGELTTAAWTFRLALQQWKGPALTAVNTGPVLQAAAVRLEEMRKSVLEQRIDIDLQLGRHHDLISELISTVSEQPTHEGFQAKLMLALYRVGRRSEALQTYQRARAALHDELGLEPSTELRRLQKAILDNDLRLDVPPGTATTGGFAGAATPPNMLPPDVAVQVGRDQELAAAGELLTRADRTTAPVIVVAGAPGIGKSAFAVHLAHKVRASYPDGQLHHRLTDDDGTAQPPAEVLAELLRVIGVAPEKIPPTLAARSQLLRSWTANRRVLIVLDDAAGIDQVLPLLPVGAGCATVVASRRRIAGPAISMTVDLAPLAIEDATQLLTTVLGAQRLAADPEGTGRLLTLCAGLPLALREAATRLSLRTHWLIGRQVDRMRVGDTEITDSMLRSHRLLPPGARRVFLVLLDSDAGAITAAAVAALTGMDEATAESYLEDLVEFLLADAYRQADGTFVYRTHALYRAAAAVLDDSARNLPLTPSPYAGTHDRLPVHQLRT</sequence>
<evidence type="ECO:0000256" key="3">
    <source>
        <dbReference type="ARBA" id="ARBA00023125"/>
    </source>
</evidence>
<accession>A0ABV6MRG2</accession>
<dbReference type="Proteomes" id="UP001589810">
    <property type="component" value="Unassembled WGS sequence"/>
</dbReference>
<evidence type="ECO:0000313" key="8">
    <source>
        <dbReference type="Proteomes" id="UP001589810"/>
    </source>
</evidence>
<keyword evidence="2" id="KW-0805">Transcription regulation</keyword>
<dbReference type="PRINTS" id="PR00364">
    <property type="entry name" value="DISEASERSIST"/>
</dbReference>
<dbReference type="SUPFAM" id="SSF52540">
    <property type="entry name" value="P-loop containing nucleoside triphosphate hydrolases"/>
    <property type="match status" value="1"/>
</dbReference>
<dbReference type="EMBL" id="JBHLUD010000004">
    <property type="protein sequence ID" value="MFC0542900.1"/>
    <property type="molecule type" value="Genomic_DNA"/>
</dbReference>
<evidence type="ECO:0000259" key="6">
    <source>
        <dbReference type="PROSITE" id="PS51755"/>
    </source>
</evidence>
<feature type="DNA-binding region" description="OmpR/PhoB-type" evidence="5">
    <location>
        <begin position="1"/>
        <end position="105"/>
    </location>
</feature>
<dbReference type="SUPFAM" id="SSF46894">
    <property type="entry name" value="C-terminal effector domain of the bipartite response regulators"/>
    <property type="match status" value="1"/>
</dbReference>
<evidence type="ECO:0000256" key="2">
    <source>
        <dbReference type="ARBA" id="ARBA00023015"/>
    </source>
</evidence>
<dbReference type="Pfam" id="PF03704">
    <property type="entry name" value="BTAD"/>
    <property type="match status" value="1"/>
</dbReference>
<dbReference type="PANTHER" id="PTHR35807">
    <property type="entry name" value="TRANSCRIPTIONAL REGULATOR REDD-RELATED"/>
    <property type="match status" value="1"/>
</dbReference>
<evidence type="ECO:0000256" key="5">
    <source>
        <dbReference type="PROSITE-ProRule" id="PRU01091"/>
    </source>
</evidence>
<dbReference type="Gene3D" id="3.40.50.300">
    <property type="entry name" value="P-loop containing nucleotide triphosphate hydrolases"/>
    <property type="match status" value="1"/>
</dbReference>
<dbReference type="PANTHER" id="PTHR35807:SF1">
    <property type="entry name" value="TRANSCRIPTIONAL REGULATOR REDD"/>
    <property type="match status" value="1"/>
</dbReference>
<feature type="domain" description="OmpR/PhoB-type" evidence="6">
    <location>
        <begin position="1"/>
        <end position="105"/>
    </location>
</feature>
<dbReference type="InterPro" id="IPR005158">
    <property type="entry name" value="BTAD"/>
</dbReference>
<dbReference type="InterPro" id="IPR016032">
    <property type="entry name" value="Sig_transdc_resp-reg_C-effctor"/>
</dbReference>
<keyword evidence="4" id="KW-0804">Transcription</keyword>
<keyword evidence="8" id="KW-1185">Reference proteome</keyword>
<dbReference type="InterPro" id="IPR001867">
    <property type="entry name" value="OmpR/PhoB-type_DNA-bd"/>
</dbReference>
<gene>
    <name evidence="7" type="ORF">ACFFH7_15485</name>
</gene>
<dbReference type="InterPro" id="IPR027417">
    <property type="entry name" value="P-loop_NTPase"/>
</dbReference>
<reference evidence="7 8" key="1">
    <citation type="submission" date="2024-09" db="EMBL/GenBank/DDBJ databases">
        <authorList>
            <person name="Sun Q."/>
            <person name="Mori K."/>
        </authorList>
    </citation>
    <scope>NUCLEOTIDE SEQUENCE [LARGE SCALE GENOMIC DNA]</scope>
    <source>
        <strain evidence="7 8">TBRC 1432</strain>
    </source>
</reference>
<evidence type="ECO:0000256" key="1">
    <source>
        <dbReference type="ARBA" id="ARBA00005820"/>
    </source>
</evidence>
<dbReference type="Pfam" id="PF00486">
    <property type="entry name" value="Trans_reg_C"/>
    <property type="match status" value="1"/>
</dbReference>
<dbReference type="RefSeq" id="WP_273941308.1">
    <property type="nucleotide sequence ID" value="NZ_CP097263.1"/>
</dbReference>
<dbReference type="InterPro" id="IPR036388">
    <property type="entry name" value="WH-like_DNA-bd_sf"/>
</dbReference>
<dbReference type="SMART" id="SM00862">
    <property type="entry name" value="Trans_reg_C"/>
    <property type="match status" value="1"/>
</dbReference>
<keyword evidence="3 5" id="KW-0238">DNA-binding</keyword>
<proteinExistence type="inferred from homology"/>
<dbReference type="Gene3D" id="1.10.10.10">
    <property type="entry name" value="Winged helix-like DNA-binding domain superfamily/Winged helix DNA-binding domain"/>
    <property type="match status" value="1"/>
</dbReference>
<evidence type="ECO:0000313" key="7">
    <source>
        <dbReference type="EMBL" id="MFC0542900.1"/>
    </source>
</evidence>
<dbReference type="InterPro" id="IPR011990">
    <property type="entry name" value="TPR-like_helical_dom_sf"/>
</dbReference>
<dbReference type="InterPro" id="IPR051677">
    <property type="entry name" value="AfsR-DnrI-RedD_regulator"/>
</dbReference>
<organism evidence="7 8">
    <name type="scientific">Kutzneria chonburiensis</name>
    <dbReference type="NCBI Taxonomy" id="1483604"/>
    <lineage>
        <taxon>Bacteria</taxon>
        <taxon>Bacillati</taxon>
        <taxon>Actinomycetota</taxon>
        <taxon>Actinomycetes</taxon>
        <taxon>Pseudonocardiales</taxon>
        <taxon>Pseudonocardiaceae</taxon>
        <taxon>Kutzneria</taxon>
    </lineage>
</organism>
<name>A0ABV6MRG2_9PSEU</name>
<dbReference type="SMART" id="SM01043">
    <property type="entry name" value="BTAD"/>
    <property type="match status" value="1"/>
</dbReference>